<sequence length="83" mass="9299">MKVQKLNPRGSVGQDMKEAKKQGGLNAEIQSRIGHQLRAMYDDVVRQGVPDRFVDLIRKLDVPTSDPHLQSTGDQTIKNDGRD</sequence>
<name>A0A1M7TIV5_9BRAD</name>
<gene>
    <name evidence="3" type="ORF">SAMN05444170_1815</name>
</gene>
<proteinExistence type="predicted"/>
<reference evidence="4" key="1">
    <citation type="submission" date="2016-11" db="EMBL/GenBank/DDBJ databases">
        <authorList>
            <person name="Varghese N."/>
            <person name="Submissions S."/>
        </authorList>
    </citation>
    <scope>NUCLEOTIDE SEQUENCE [LARGE SCALE GENOMIC DNA]</scope>
    <source>
        <strain evidence="4">GAS401</strain>
    </source>
</reference>
<keyword evidence="4" id="KW-1185">Reference proteome</keyword>
<feature type="domain" description="Anti-sigma factor NepR" evidence="2">
    <location>
        <begin position="30"/>
        <end position="61"/>
    </location>
</feature>
<evidence type="ECO:0000256" key="1">
    <source>
        <dbReference type="SAM" id="MobiDB-lite"/>
    </source>
</evidence>
<feature type="region of interest" description="Disordered" evidence="1">
    <location>
        <begin position="63"/>
        <end position="83"/>
    </location>
</feature>
<dbReference type="Pfam" id="PF18557">
    <property type="entry name" value="NepR"/>
    <property type="match status" value="1"/>
</dbReference>
<accession>A0A1M7TIV5</accession>
<evidence type="ECO:0000259" key="2">
    <source>
        <dbReference type="Pfam" id="PF18557"/>
    </source>
</evidence>
<feature type="compositionally biased region" description="Polar residues" evidence="1">
    <location>
        <begin position="67"/>
        <end position="76"/>
    </location>
</feature>
<dbReference type="AlphaFoldDB" id="A0A1M7TIV5"/>
<dbReference type="EMBL" id="LT670849">
    <property type="protein sequence ID" value="SHN70692.1"/>
    <property type="molecule type" value="Genomic_DNA"/>
</dbReference>
<dbReference type="InterPro" id="IPR041649">
    <property type="entry name" value="NepR"/>
</dbReference>
<protein>
    <recommendedName>
        <fullName evidence="2">Anti-sigma factor NepR domain-containing protein</fullName>
    </recommendedName>
</protein>
<dbReference type="Proteomes" id="UP000184096">
    <property type="component" value="Chromosome I"/>
</dbReference>
<evidence type="ECO:0000313" key="3">
    <source>
        <dbReference type="EMBL" id="SHN70692.1"/>
    </source>
</evidence>
<feature type="region of interest" description="Disordered" evidence="1">
    <location>
        <begin position="1"/>
        <end position="25"/>
    </location>
</feature>
<evidence type="ECO:0000313" key="4">
    <source>
        <dbReference type="Proteomes" id="UP000184096"/>
    </source>
</evidence>
<organism evidence="3 4">
    <name type="scientific">Bradyrhizobium erythrophlei</name>
    <dbReference type="NCBI Taxonomy" id="1437360"/>
    <lineage>
        <taxon>Bacteria</taxon>
        <taxon>Pseudomonadati</taxon>
        <taxon>Pseudomonadota</taxon>
        <taxon>Alphaproteobacteria</taxon>
        <taxon>Hyphomicrobiales</taxon>
        <taxon>Nitrobacteraceae</taxon>
        <taxon>Bradyrhizobium</taxon>
    </lineage>
</organism>